<dbReference type="GO" id="GO:0005524">
    <property type="term" value="F:ATP binding"/>
    <property type="evidence" value="ECO:0007669"/>
    <property type="project" value="UniProtKB-KW"/>
</dbReference>
<feature type="active site" description="Acyl-ester intermediate" evidence="7">
    <location>
        <position position="173"/>
    </location>
</feature>
<evidence type="ECO:0000259" key="8">
    <source>
        <dbReference type="Pfam" id="PF01425"/>
    </source>
</evidence>
<keyword evidence="4 7" id="KW-0067">ATP-binding</keyword>
<evidence type="ECO:0000256" key="4">
    <source>
        <dbReference type="ARBA" id="ARBA00022840"/>
    </source>
</evidence>
<gene>
    <name evidence="9" type="ORF">PCASD_03871</name>
</gene>
<dbReference type="GO" id="GO:0050567">
    <property type="term" value="F:glutaminyl-tRNA synthase (glutamine-hydrolyzing) activity"/>
    <property type="evidence" value="ECO:0007669"/>
    <property type="project" value="UniProtKB-UniRule"/>
</dbReference>
<comment type="subunit">
    <text evidence="7">Subunit of the heterotrimeric GatCAB amidotransferase (AdT) complex, composed of A, B and C subunits.</text>
</comment>
<dbReference type="HAMAP" id="MF_00120">
    <property type="entry name" value="GatA"/>
    <property type="match status" value="1"/>
</dbReference>
<evidence type="ECO:0000256" key="5">
    <source>
        <dbReference type="ARBA" id="ARBA00022917"/>
    </source>
</evidence>
<dbReference type="InterPro" id="IPR004412">
    <property type="entry name" value="GatA"/>
</dbReference>
<evidence type="ECO:0000256" key="1">
    <source>
        <dbReference type="ARBA" id="ARBA00008069"/>
    </source>
</evidence>
<keyword evidence="7" id="KW-0496">Mitochondrion</keyword>
<evidence type="ECO:0000256" key="6">
    <source>
        <dbReference type="ARBA" id="ARBA00047407"/>
    </source>
</evidence>
<evidence type="ECO:0000256" key="2">
    <source>
        <dbReference type="ARBA" id="ARBA00022598"/>
    </source>
</evidence>
<keyword evidence="2 7" id="KW-0436">Ligase</keyword>
<proteinExistence type="inferred from homology"/>
<evidence type="ECO:0000256" key="7">
    <source>
        <dbReference type="HAMAP-Rule" id="MF_03150"/>
    </source>
</evidence>
<dbReference type="PROSITE" id="PS00571">
    <property type="entry name" value="AMIDASES"/>
    <property type="match status" value="1"/>
</dbReference>
<dbReference type="Proteomes" id="UP000235392">
    <property type="component" value="Unassembled WGS sequence"/>
</dbReference>
<dbReference type="InterPro" id="IPR023631">
    <property type="entry name" value="Amidase_dom"/>
</dbReference>
<comment type="function">
    <text evidence="7">Allows the formation of correctly charged Gln-tRNA(Gln) through the transamidation of misacylated Glu-tRNA(Gln) in the mitochondria. The reaction takes place in the presence of glutamine and ATP through an activated gamma-phospho-Glu-tRNA(Gln).</text>
</comment>
<dbReference type="Pfam" id="PF01425">
    <property type="entry name" value="Amidase"/>
    <property type="match status" value="1"/>
</dbReference>
<comment type="caution">
    <text evidence="9">The sequence shown here is derived from an EMBL/GenBank/DDBJ whole genome shotgun (WGS) entry which is preliminary data.</text>
</comment>
<dbReference type="PANTHER" id="PTHR11895:SF7">
    <property type="entry name" value="GLUTAMYL-TRNA(GLN) AMIDOTRANSFERASE SUBUNIT A, MITOCHONDRIAL"/>
    <property type="match status" value="1"/>
</dbReference>
<comment type="subcellular location">
    <subcellularLocation>
        <location evidence="7">Mitochondrion</location>
    </subcellularLocation>
</comment>
<organism evidence="9 10">
    <name type="scientific">Puccinia coronata f. sp. avenae</name>
    <dbReference type="NCBI Taxonomy" id="200324"/>
    <lineage>
        <taxon>Eukaryota</taxon>
        <taxon>Fungi</taxon>
        <taxon>Dikarya</taxon>
        <taxon>Basidiomycota</taxon>
        <taxon>Pucciniomycotina</taxon>
        <taxon>Pucciniomycetes</taxon>
        <taxon>Pucciniales</taxon>
        <taxon>Pucciniaceae</taxon>
        <taxon>Puccinia</taxon>
    </lineage>
</organism>
<feature type="active site" description="Charge relay system" evidence="7">
    <location>
        <position position="65"/>
    </location>
</feature>
<dbReference type="InterPro" id="IPR000120">
    <property type="entry name" value="Amidase"/>
</dbReference>
<keyword evidence="5 7" id="KW-0648">Protein biosynthesis</keyword>
<keyword evidence="3 7" id="KW-0547">Nucleotide-binding</keyword>
<evidence type="ECO:0000256" key="3">
    <source>
        <dbReference type="ARBA" id="ARBA00022741"/>
    </source>
</evidence>
<protein>
    <recommendedName>
        <fullName evidence="7">Glutamyl-tRNA(Gln) amidotransferase subunit A, mitochondrial</fullName>
        <shortName evidence="7">Glu-AdT subunit A</shortName>
        <ecNumber evidence="7">6.3.5.7</ecNumber>
    </recommendedName>
</protein>
<reference evidence="9 10" key="1">
    <citation type="submission" date="2017-11" db="EMBL/GenBank/DDBJ databases">
        <title>De novo assembly and phasing of dikaryotic genomes from two isolates of Puccinia coronata f. sp. avenae, the causal agent of oat crown rust.</title>
        <authorList>
            <person name="Miller M.E."/>
            <person name="Zhang Y."/>
            <person name="Omidvar V."/>
            <person name="Sperschneider J."/>
            <person name="Schwessinger B."/>
            <person name="Raley C."/>
            <person name="Palmer J.M."/>
            <person name="Garnica D."/>
            <person name="Upadhyaya N."/>
            <person name="Rathjen J."/>
            <person name="Taylor J.M."/>
            <person name="Park R.F."/>
            <person name="Dodds P.N."/>
            <person name="Hirsch C.D."/>
            <person name="Kianian S.F."/>
            <person name="Figueroa M."/>
        </authorList>
    </citation>
    <scope>NUCLEOTIDE SEQUENCE [LARGE SCALE GENOMIC DNA]</scope>
    <source>
        <strain evidence="9">12SD80</strain>
    </source>
</reference>
<comment type="similarity">
    <text evidence="1 7">Belongs to the amidase family. GatA subfamily.</text>
</comment>
<dbReference type="GO" id="GO:0032543">
    <property type="term" value="P:mitochondrial translation"/>
    <property type="evidence" value="ECO:0007669"/>
    <property type="project" value="UniProtKB-UniRule"/>
</dbReference>
<evidence type="ECO:0000313" key="10">
    <source>
        <dbReference type="Proteomes" id="UP000235392"/>
    </source>
</evidence>
<dbReference type="GO" id="GO:0030956">
    <property type="term" value="C:glutamyl-tRNA(Gln) amidotransferase complex"/>
    <property type="evidence" value="ECO:0007669"/>
    <property type="project" value="UniProtKB-UniRule"/>
</dbReference>
<dbReference type="PANTHER" id="PTHR11895">
    <property type="entry name" value="TRANSAMIDASE"/>
    <property type="match status" value="1"/>
</dbReference>
<accession>A0A2N5V2R1</accession>
<comment type="catalytic activity">
    <reaction evidence="6 7">
        <text>L-glutamyl-tRNA(Gln) + L-glutamine + ATP + H2O = L-glutaminyl-tRNA(Gln) + L-glutamate + ADP + phosphate + H(+)</text>
        <dbReference type="Rhea" id="RHEA:17521"/>
        <dbReference type="Rhea" id="RHEA-COMP:9681"/>
        <dbReference type="Rhea" id="RHEA-COMP:9684"/>
        <dbReference type="ChEBI" id="CHEBI:15377"/>
        <dbReference type="ChEBI" id="CHEBI:15378"/>
        <dbReference type="ChEBI" id="CHEBI:29985"/>
        <dbReference type="ChEBI" id="CHEBI:30616"/>
        <dbReference type="ChEBI" id="CHEBI:43474"/>
        <dbReference type="ChEBI" id="CHEBI:58359"/>
        <dbReference type="ChEBI" id="CHEBI:78520"/>
        <dbReference type="ChEBI" id="CHEBI:78521"/>
        <dbReference type="ChEBI" id="CHEBI:456216"/>
        <dbReference type="EC" id="6.3.5.7"/>
    </reaction>
</comment>
<feature type="domain" description="Amidase" evidence="8">
    <location>
        <begin position="49"/>
        <end position="511"/>
    </location>
</feature>
<evidence type="ECO:0000313" key="9">
    <source>
        <dbReference type="EMBL" id="PLW44291.1"/>
    </source>
</evidence>
<feature type="active site" description="Charge relay system" evidence="7">
    <location>
        <position position="149"/>
    </location>
</feature>
<sequence>MKTKRSLIRNTSLRKFFAAKSDRNEKKHKIEQESNTFITRFPHTEHAEHTTHPPLVLAGLAVAIKDIFCTRGTLTSCASAALDDFKPTYDAHVVSQLRKHGAKLVGKTNMDEFSMGSASTFSHYGKVRNPHGFCPQQQAMVEHRSAGGSSGGSAAAVAAGLCDIAIGSDTGGSIRLPGAYCGVPALKPSYGLISRFGMVQYSTSLDTVGILARSTDLIQKTFDCLSSYDQRDPTSIPITYRRKSAELNRLWQSRFACESEDLSNVRVGVPIEYFTSDLSEEVLSAFRATVDFLKQRGAQFVSVSLPSTGACLGAYYVLASAEASSNLARYSGLHFGSRSAVDRPSNTLDSAPPPSNLYAATRTEFFGEEVKRRLLLGAYTLSASGMKNYFLQAQKVRLAVRAEYDRVFRAPNVLMKTETAPPGSEEGVDVLLTPATLGSAPALEEDEAQRALAAAADSWSQDQLLVPASLAGIPALAIPVRLASPAPPGPPRSSWPLAIQLIAQWGYEDTLFRLGSVLERMGSLEPVPSQKL</sequence>
<dbReference type="Gene3D" id="3.90.1300.10">
    <property type="entry name" value="Amidase signature (AS) domain"/>
    <property type="match status" value="1"/>
</dbReference>
<dbReference type="InterPro" id="IPR036928">
    <property type="entry name" value="AS_sf"/>
</dbReference>
<dbReference type="AlphaFoldDB" id="A0A2N5V2R1"/>
<dbReference type="GO" id="GO:0070681">
    <property type="term" value="P:glutaminyl-tRNAGln biosynthesis via transamidation"/>
    <property type="evidence" value="ECO:0007669"/>
    <property type="project" value="UniProtKB-UniRule"/>
</dbReference>
<dbReference type="SUPFAM" id="SSF75304">
    <property type="entry name" value="Amidase signature (AS) enzymes"/>
    <property type="match status" value="1"/>
</dbReference>
<dbReference type="InterPro" id="IPR020556">
    <property type="entry name" value="Amidase_CS"/>
</dbReference>
<dbReference type="EC" id="6.3.5.7" evidence="7"/>
<name>A0A2N5V2R1_9BASI</name>
<dbReference type="GO" id="GO:0005739">
    <property type="term" value="C:mitochondrion"/>
    <property type="evidence" value="ECO:0007669"/>
    <property type="project" value="UniProtKB-SubCell"/>
</dbReference>
<dbReference type="EMBL" id="PGCI01000059">
    <property type="protein sequence ID" value="PLW44291.1"/>
    <property type="molecule type" value="Genomic_DNA"/>
</dbReference>